<reference evidence="1 2" key="1">
    <citation type="journal article" date="2017" name="Nat. Commun.">
        <title>Genome assembly with in vitro proximity ligation data and whole-genome triplication in lettuce.</title>
        <authorList>
            <person name="Reyes-Chin-Wo S."/>
            <person name="Wang Z."/>
            <person name="Yang X."/>
            <person name="Kozik A."/>
            <person name="Arikit S."/>
            <person name="Song C."/>
            <person name="Xia L."/>
            <person name="Froenicke L."/>
            <person name="Lavelle D.O."/>
            <person name="Truco M.J."/>
            <person name="Xia R."/>
            <person name="Zhu S."/>
            <person name="Xu C."/>
            <person name="Xu H."/>
            <person name="Xu X."/>
            <person name="Cox K."/>
            <person name="Korf I."/>
            <person name="Meyers B.C."/>
            <person name="Michelmore R.W."/>
        </authorList>
    </citation>
    <scope>NUCLEOTIDE SEQUENCE [LARGE SCALE GENOMIC DNA]</scope>
    <source>
        <strain evidence="2">cv. Salinas</strain>
        <tissue evidence="1">Seedlings</tissue>
    </source>
</reference>
<evidence type="ECO:0000313" key="2">
    <source>
        <dbReference type="Proteomes" id="UP000235145"/>
    </source>
</evidence>
<name>A0A9R1X0U1_LACSA</name>
<organism evidence="1 2">
    <name type="scientific">Lactuca sativa</name>
    <name type="common">Garden lettuce</name>
    <dbReference type="NCBI Taxonomy" id="4236"/>
    <lineage>
        <taxon>Eukaryota</taxon>
        <taxon>Viridiplantae</taxon>
        <taxon>Streptophyta</taxon>
        <taxon>Embryophyta</taxon>
        <taxon>Tracheophyta</taxon>
        <taxon>Spermatophyta</taxon>
        <taxon>Magnoliopsida</taxon>
        <taxon>eudicotyledons</taxon>
        <taxon>Gunneridae</taxon>
        <taxon>Pentapetalae</taxon>
        <taxon>asterids</taxon>
        <taxon>campanulids</taxon>
        <taxon>Asterales</taxon>
        <taxon>Asteraceae</taxon>
        <taxon>Cichorioideae</taxon>
        <taxon>Cichorieae</taxon>
        <taxon>Lactucinae</taxon>
        <taxon>Lactuca</taxon>
    </lineage>
</organism>
<protein>
    <submittedName>
        <fullName evidence="1">Uncharacterized protein</fullName>
    </submittedName>
</protein>
<proteinExistence type="predicted"/>
<dbReference type="Proteomes" id="UP000235145">
    <property type="component" value="Unassembled WGS sequence"/>
</dbReference>
<dbReference type="EMBL" id="NBSK02000008">
    <property type="protein sequence ID" value="KAJ0194104.1"/>
    <property type="molecule type" value="Genomic_DNA"/>
</dbReference>
<keyword evidence="2" id="KW-1185">Reference proteome</keyword>
<sequence>MRLYGLRRAMHTVNYYLKIMYYKPILGVEECATFVEKHKESSSSDIDEVNECEVNVVALLHLIQVGYNCSRLNANFSIMRHSYISSEY</sequence>
<dbReference type="AlphaFoldDB" id="A0A9R1X0U1"/>
<evidence type="ECO:0000313" key="1">
    <source>
        <dbReference type="EMBL" id="KAJ0194104.1"/>
    </source>
</evidence>
<gene>
    <name evidence="1" type="ORF">LSAT_V11C800448580</name>
</gene>
<accession>A0A9R1X0U1</accession>
<comment type="caution">
    <text evidence="1">The sequence shown here is derived from an EMBL/GenBank/DDBJ whole genome shotgun (WGS) entry which is preliminary data.</text>
</comment>